<feature type="transmembrane region" description="Helical" evidence="10">
    <location>
        <begin position="208"/>
        <end position="230"/>
    </location>
</feature>
<dbReference type="PROSITE" id="PS50850">
    <property type="entry name" value="MFS"/>
    <property type="match status" value="1"/>
</dbReference>
<dbReference type="GeneID" id="33555942"/>
<reference evidence="12 13" key="1">
    <citation type="submission" date="2017-03" db="EMBL/GenBank/DDBJ databases">
        <title>Widespread Adenine N6-methylation of Active Genes in Fungi.</title>
        <authorList>
            <consortium name="DOE Joint Genome Institute"/>
            <person name="Mondo S.J."/>
            <person name="Dannebaum R.O."/>
            <person name="Kuo R.C."/>
            <person name="Louie K.B."/>
            <person name="Bewick A.J."/>
            <person name="Labutti K."/>
            <person name="Haridas S."/>
            <person name="Kuo A."/>
            <person name="Salamov A."/>
            <person name="Ahrendt S.R."/>
            <person name="Lau R."/>
            <person name="Bowen B.P."/>
            <person name="Lipzen A."/>
            <person name="Sullivan W."/>
            <person name="Andreopoulos W.B."/>
            <person name="Clum A."/>
            <person name="Lindquist E."/>
            <person name="Daum C."/>
            <person name="Northen T.R."/>
            <person name="Ramamoorthy G."/>
            <person name="Schmitz R.J."/>
            <person name="Gryganskyi A."/>
            <person name="Culley D."/>
            <person name="Magnuson J."/>
            <person name="James T.Y."/>
            <person name="O'Malley M.A."/>
            <person name="Stajich J.E."/>
            <person name="Spatafora J.W."/>
            <person name="Visel A."/>
            <person name="Grigoriev I.V."/>
        </authorList>
    </citation>
    <scope>NUCLEOTIDE SEQUENCE [LARGE SCALE GENOMIC DNA]</scope>
    <source>
        <strain evidence="12 13">NRRL Y-17943</strain>
    </source>
</reference>
<dbReference type="GO" id="GO:0005351">
    <property type="term" value="F:carbohydrate:proton symporter activity"/>
    <property type="evidence" value="ECO:0007669"/>
    <property type="project" value="TreeGrafter"/>
</dbReference>
<dbReference type="PANTHER" id="PTHR48022">
    <property type="entry name" value="PLASTIDIC GLUCOSE TRANSPORTER 4"/>
    <property type="match status" value="1"/>
</dbReference>
<keyword evidence="4 10" id="KW-0812">Transmembrane</keyword>
<dbReference type="SUPFAM" id="SSF103473">
    <property type="entry name" value="MFS general substrate transporter"/>
    <property type="match status" value="1"/>
</dbReference>
<dbReference type="Gene3D" id="1.20.1250.20">
    <property type="entry name" value="MFS general substrate transporter like domains"/>
    <property type="match status" value="2"/>
</dbReference>
<keyword evidence="5 10" id="KW-1133">Transmembrane helix</keyword>
<dbReference type="OrthoDB" id="2544694at2759"/>
<dbReference type="InterPro" id="IPR005828">
    <property type="entry name" value="MFS_sugar_transport-like"/>
</dbReference>
<dbReference type="AlphaFoldDB" id="A0A1Y1UE37"/>
<comment type="catalytic activity">
    <reaction evidence="7">
        <text>myo-inositol(out) + H(+)(out) = myo-inositol(in) + H(+)(in)</text>
        <dbReference type="Rhea" id="RHEA:60364"/>
        <dbReference type="ChEBI" id="CHEBI:15378"/>
        <dbReference type="ChEBI" id="CHEBI:17268"/>
    </reaction>
</comment>
<evidence type="ECO:0000256" key="2">
    <source>
        <dbReference type="ARBA" id="ARBA00010992"/>
    </source>
</evidence>
<dbReference type="InterPro" id="IPR036259">
    <property type="entry name" value="MFS_trans_sf"/>
</dbReference>
<dbReference type="STRING" id="4999.A0A1Y1UE37"/>
<comment type="subcellular location">
    <subcellularLocation>
        <location evidence="1">Membrane</location>
        <topology evidence="1">Multi-pass membrane protein</topology>
    </subcellularLocation>
</comment>
<dbReference type="FunFam" id="1.20.1250.20:FF:000061">
    <property type="entry name" value="MFS sugar transporter"/>
    <property type="match status" value="1"/>
</dbReference>
<dbReference type="InParanoid" id="A0A1Y1UE37"/>
<evidence type="ECO:0000256" key="7">
    <source>
        <dbReference type="ARBA" id="ARBA00049119"/>
    </source>
</evidence>
<feature type="transmembrane region" description="Helical" evidence="10">
    <location>
        <begin position="458"/>
        <end position="481"/>
    </location>
</feature>
<dbReference type="InterPro" id="IPR005829">
    <property type="entry name" value="Sugar_transporter_CS"/>
</dbReference>
<gene>
    <name evidence="12" type="ORF">BD324DRAFT_608976</name>
</gene>
<feature type="region of interest" description="Disordered" evidence="9">
    <location>
        <begin position="535"/>
        <end position="570"/>
    </location>
</feature>
<feature type="transmembrane region" description="Helical" evidence="10">
    <location>
        <begin position="336"/>
        <end position="359"/>
    </location>
</feature>
<feature type="domain" description="Major facilitator superfamily (MFS) profile" evidence="11">
    <location>
        <begin position="32"/>
        <end position="485"/>
    </location>
</feature>
<dbReference type="PRINTS" id="PR00171">
    <property type="entry name" value="SUGRTRNSPORT"/>
</dbReference>
<evidence type="ECO:0000256" key="8">
    <source>
        <dbReference type="RuleBase" id="RU003346"/>
    </source>
</evidence>
<name>A0A1Y1UE37_9TREE</name>
<keyword evidence="13" id="KW-1185">Reference proteome</keyword>
<organism evidence="12 13">
    <name type="scientific">Kockovaella imperatae</name>
    <dbReference type="NCBI Taxonomy" id="4999"/>
    <lineage>
        <taxon>Eukaryota</taxon>
        <taxon>Fungi</taxon>
        <taxon>Dikarya</taxon>
        <taxon>Basidiomycota</taxon>
        <taxon>Agaricomycotina</taxon>
        <taxon>Tremellomycetes</taxon>
        <taxon>Tremellales</taxon>
        <taxon>Cuniculitremaceae</taxon>
        <taxon>Kockovaella</taxon>
    </lineage>
</organism>
<comment type="caution">
    <text evidence="12">The sequence shown here is derived from an EMBL/GenBank/DDBJ whole genome shotgun (WGS) entry which is preliminary data.</text>
</comment>
<dbReference type="InterPro" id="IPR020846">
    <property type="entry name" value="MFS_dom"/>
</dbReference>
<feature type="transmembrane region" description="Helical" evidence="10">
    <location>
        <begin position="141"/>
        <end position="165"/>
    </location>
</feature>
<evidence type="ECO:0000256" key="6">
    <source>
        <dbReference type="ARBA" id="ARBA00023136"/>
    </source>
</evidence>
<feature type="transmembrane region" description="Helical" evidence="10">
    <location>
        <begin position="399"/>
        <end position="419"/>
    </location>
</feature>
<dbReference type="InterPro" id="IPR003663">
    <property type="entry name" value="Sugar/inositol_transpt"/>
</dbReference>
<comment type="similarity">
    <text evidence="2 8">Belongs to the major facilitator superfamily. Sugar transporter (TC 2.A.1.1) family.</text>
</comment>
<feature type="transmembrane region" description="Helical" evidence="10">
    <location>
        <begin position="177"/>
        <end position="196"/>
    </location>
</feature>
<evidence type="ECO:0000256" key="5">
    <source>
        <dbReference type="ARBA" id="ARBA00022989"/>
    </source>
</evidence>
<dbReference type="GO" id="GO:0016020">
    <property type="term" value="C:membrane"/>
    <property type="evidence" value="ECO:0007669"/>
    <property type="project" value="UniProtKB-SubCell"/>
</dbReference>
<keyword evidence="6 10" id="KW-0472">Membrane</keyword>
<dbReference type="PROSITE" id="PS00216">
    <property type="entry name" value="SUGAR_TRANSPORT_1"/>
    <property type="match status" value="1"/>
</dbReference>
<evidence type="ECO:0000259" key="11">
    <source>
        <dbReference type="PROSITE" id="PS50850"/>
    </source>
</evidence>
<evidence type="ECO:0000256" key="1">
    <source>
        <dbReference type="ARBA" id="ARBA00004141"/>
    </source>
</evidence>
<dbReference type="RefSeq" id="XP_021870383.1">
    <property type="nucleotide sequence ID" value="XM_022014134.1"/>
</dbReference>
<dbReference type="InterPro" id="IPR050360">
    <property type="entry name" value="MFS_Sugar_Transporters"/>
</dbReference>
<evidence type="ECO:0000256" key="9">
    <source>
        <dbReference type="SAM" id="MobiDB-lite"/>
    </source>
</evidence>
<dbReference type="EMBL" id="NBSH01000008">
    <property type="protein sequence ID" value="ORX36282.1"/>
    <property type="molecule type" value="Genomic_DNA"/>
</dbReference>
<dbReference type="Proteomes" id="UP000193218">
    <property type="component" value="Unassembled WGS sequence"/>
</dbReference>
<feature type="transmembrane region" description="Helical" evidence="10">
    <location>
        <begin position="110"/>
        <end position="129"/>
    </location>
</feature>
<feature type="transmembrane region" description="Helical" evidence="10">
    <location>
        <begin position="28"/>
        <end position="45"/>
    </location>
</feature>
<dbReference type="PANTHER" id="PTHR48022:SF55">
    <property type="entry name" value="SUGAR TRANSPORTER STL1"/>
    <property type="match status" value="1"/>
</dbReference>
<feature type="compositionally biased region" description="Polar residues" evidence="9">
    <location>
        <begin position="546"/>
        <end position="555"/>
    </location>
</feature>
<evidence type="ECO:0000256" key="4">
    <source>
        <dbReference type="ARBA" id="ARBA00022692"/>
    </source>
</evidence>
<evidence type="ECO:0000256" key="10">
    <source>
        <dbReference type="SAM" id="Phobius"/>
    </source>
</evidence>
<protein>
    <submittedName>
        <fullName evidence="12">Putative monosaccharide transporter</fullName>
    </submittedName>
</protein>
<dbReference type="NCBIfam" id="TIGR00879">
    <property type="entry name" value="SP"/>
    <property type="match status" value="1"/>
</dbReference>
<sequence>MSASSSNEKISKSSTGPVKYAGLTGNPLLYAVVATATIGFSLFGYDQGLMSGIIASKQFNTEFPATRQRNPNDVHAGTIQGTVTSVYEVGAFFGALLSFFIGERMGRRKMMLMGGVIMIIGTIISVTSFGPGSPRGNVGGFVQFIISRVVTGVGNGMNTATIPSWVAESSKAKNRGFLICMEASTVAVGTVIAYWIDFGLSFINSSVSWRFPIAFQIVFALVLIGGVLVLPESPRWLIAHGHVEEGNRVVAALLGVSLTDPAAVAESKMISEGVAAQLSKKVARKAEILKGGKNQHFRRAIVGASTQLFQQLGGCNAVIYYSSKLFEDNFDLETELALILGGVLAVVYAIFALISFFLVEKVGRRKLFLIGTVGQGVAMFITFGCLVNGSRQAAKGGAFGLYLFIAFFGATWLPLPWLYPAELNSMKVRTQANAISTCTNWLSNFLVVQVLPTMTASIGAYTFLLFAVANMIFLPFIWFFYPETTGRSLEELDVLFAHAHIVQERPTVVAGQLPPLTDHQIQTLTERYGIHDEVEADAEMGRSRRSSASGETFDTTIPPAEPESESENRQ</sequence>
<keyword evidence="3 8" id="KW-0813">Transport</keyword>
<dbReference type="Pfam" id="PF00083">
    <property type="entry name" value="Sugar_tr"/>
    <property type="match status" value="1"/>
</dbReference>
<evidence type="ECO:0000313" key="13">
    <source>
        <dbReference type="Proteomes" id="UP000193218"/>
    </source>
</evidence>
<evidence type="ECO:0000256" key="3">
    <source>
        <dbReference type="ARBA" id="ARBA00022448"/>
    </source>
</evidence>
<evidence type="ECO:0000313" key="12">
    <source>
        <dbReference type="EMBL" id="ORX36282.1"/>
    </source>
</evidence>
<feature type="transmembrane region" description="Helical" evidence="10">
    <location>
        <begin position="365"/>
        <end position="387"/>
    </location>
</feature>
<accession>A0A1Y1UE37</accession>
<proteinExistence type="inferred from homology"/>